<feature type="domain" description="PEP-utilising enzyme mobile" evidence="15">
    <location>
        <begin position="423"/>
        <end position="504"/>
    </location>
</feature>
<keyword evidence="10 14" id="KW-0460">Magnesium</keyword>
<dbReference type="InterPro" id="IPR000121">
    <property type="entry name" value="PEP_util_C"/>
</dbReference>
<dbReference type="PANTHER" id="PTHR22931:SF9">
    <property type="entry name" value="PYRUVATE, PHOSPHATE DIKINASE 1, CHLOROPLASTIC"/>
    <property type="match status" value="1"/>
</dbReference>
<evidence type="ECO:0000256" key="2">
    <source>
        <dbReference type="ARBA" id="ARBA00007837"/>
    </source>
</evidence>
<dbReference type="GO" id="GO:0046872">
    <property type="term" value="F:metal ion binding"/>
    <property type="evidence" value="ECO:0007669"/>
    <property type="project" value="UniProtKB-UniRule"/>
</dbReference>
<dbReference type="InterPro" id="IPR002192">
    <property type="entry name" value="PPDK_AMP/ATP-bd"/>
</dbReference>
<evidence type="ECO:0000259" key="17">
    <source>
        <dbReference type="Pfam" id="PF02896"/>
    </source>
</evidence>
<feature type="binding site" evidence="13">
    <location>
        <position position="770"/>
    </location>
    <ligand>
        <name>substrate</name>
    </ligand>
</feature>
<feature type="binding site" evidence="13">
    <location>
        <position position="618"/>
    </location>
    <ligand>
        <name>substrate</name>
    </ligand>
</feature>
<dbReference type="AlphaFoldDB" id="A0A937K4T8"/>
<comment type="cofactor">
    <cofactor evidence="1 11 14">
        <name>Mg(2+)</name>
        <dbReference type="ChEBI" id="CHEBI:18420"/>
    </cofactor>
</comment>
<feature type="binding site" evidence="13">
    <location>
        <position position="562"/>
    </location>
    <ligand>
        <name>substrate</name>
    </ligand>
</feature>
<keyword evidence="9" id="KW-0067">ATP-binding</keyword>
<dbReference type="Pfam" id="PF02896">
    <property type="entry name" value="PEP-utilizers_C"/>
    <property type="match status" value="1"/>
</dbReference>
<evidence type="ECO:0000259" key="16">
    <source>
        <dbReference type="Pfam" id="PF01326"/>
    </source>
</evidence>
<feature type="binding site" evidence="13">
    <location>
        <position position="767"/>
    </location>
    <ligand>
        <name>substrate</name>
    </ligand>
</feature>
<evidence type="ECO:0000256" key="11">
    <source>
        <dbReference type="PIRNR" id="PIRNR000853"/>
    </source>
</evidence>
<dbReference type="Pfam" id="PF01326">
    <property type="entry name" value="PPDK_N"/>
    <property type="match status" value="2"/>
</dbReference>
<feature type="binding site" evidence="13">
    <location>
        <position position="768"/>
    </location>
    <ligand>
        <name>substrate</name>
    </ligand>
</feature>
<evidence type="ECO:0000256" key="1">
    <source>
        <dbReference type="ARBA" id="ARBA00001946"/>
    </source>
</evidence>
<reference evidence="18" key="1">
    <citation type="submission" date="2021-01" db="EMBL/GenBank/DDBJ databases">
        <title>Genome public.</title>
        <authorList>
            <person name="Liu C."/>
            <person name="Sun Q."/>
        </authorList>
    </citation>
    <scope>NUCLEOTIDE SEQUENCE</scope>
    <source>
        <strain evidence="18">YIM B02565</strain>
    </source>
</reference>
<dbReference type="GO" id="GO:0016301">
    <property type="term" value="F:kinase activity"/>
    <property type="evidence" value="ECO:0007669"/>
    <property type="project" value="UniProtKB-UniRule"/>
</dbReference>
<dbReference type="InterPro" id="IPR023151">
    <property type="entry name" value="PEP_util_CS"/>
</dbReference>
<evidence type="ECO:0000256" key="14">
    <source>
        <dbReference type="PIRSR" id="PIRSR000853-3"/>
    </source>
</evidence>
<feature type="domain" description="Pyruvate phosphate dikinase AMP/ATP-binding" evidence="16">
    <location>
        <begin position="303"/>
        <end position="353"/>
    </location>
</feature>
<evidence type="ECO:0000256" key="3">
    <source>
        <dbReference type="ARBA" id="ARBA00011994"/>
    </source>
</evidence>
<dbReference type="Gene3D" id="1.10.189.10">
    <property type="entry name" value="Pyruvate Phosphate Dikinase, domain 2"/>
    <property type="match status" value="1"/>
</dbReference>
<dbReference type="InterPro" id="IPR008279">
    <property type="entry name" value="PEP-util_enz_mobile_dom"/>
</dbReference>
<keyword evidence="18" id="KW-0670">Pyruvate</keyword>
<dbReference type="EMBL" id="JAESWA010000023">
    <property type="protein sequence ID" value="MBL4933012.1"/>
    <property type="molecule type" value="Genomic_DNA"/>
</dbReference>
<evidence type="ECO:0000256" key="9">
    <source>
        <dbReference type="ARBA" id="ARBA00022840"/>
    </source>
</evidence>
<dbReference type="SUPFAM" id="SSF56059">
    <property type="entry name" value="Glutathione synthetase ATP-binding domain-like"/>
    <property type="match status" value="1"/>
</dbReference>
<dbReference type="PROSITE" id="PS00742">
    <property type="entry name" value="PEP_ENZYMES_2"/>
    <property type="match status" value="1"/>
</dbReference>
<evidence type="ECO:0000256" key="7">
    <source>
        <dbReference type="ARBA" id="ARBA00022741"/>
    </source>
</evidence>
<dbReference type="Pfam" id="PF00391">
    <property type="entry name" value="PEP-utilizers"/>
    <property type="match status" value="1"/>
</dbReference>
<dbReference type="PROSITE" id="PS00370">
    <property type="entry name" value="PEP_ENZYMES_PHOS_SITE"/>
    <property type="match status" value="1"/>
</dbReference>
<feature type="domain" description="Pyruvate phosphate dikinase AMP/ATP-binding" evidence="16">
    <location>
        <begin position="61"/>
        <end position="290"/>
    </location>
</feature>
<feature type="binding site" evidence="14">
    <location>
        <position position="746"/>
    </location>
    <ligand>
        <name>Mg(2+)</name>
        <dbReference type="ChEBI" id="CHEBI:18420"/>
    </ligand>
</feature>
<evidence type="ECO:0000259" key="15">
    <source>
        <dbReference type="Pfam" id="PF00391"/>
    </source>
</evidence>
<dbReference type="NCBIfam" id="TIGR01828">
    <property type="entry name" value="pyru_phos_dikin"/>
    <property type="match status" value="1"/>
</dbReference>
<dbReference type="InterPro" id="IPR015813">
    <property type="entry name" value="Pyrv/PenolPyrv_kinase-like_dom"/>
</dbReference>
<comment type="catalytic activity">
    <reaction evidence="11">
        <text>pyruvate + phosphate + ATP = phosphoenolpyruvate + AMP + diphosphate + H(+)</text>
        <dbReference type="Rhea" id="RHEA:10756"/>
        <dbReference type="ChEBI" id="CHEBI:15361"/>
        <dbReference type="ChEBI" id="CHEBI:15378"/>
        <dbReference type="ChEBI" id="CHEBI:30616"/>
        <dbReference type="ChEBI" id="CHEBI:33019"/>
        <dbReference type="ChEBI" id="CHEBI:43474"/>
        <dbReference type="ChEBI" id="CHEBI:58702"/>
        <dbReference type="ChEBI" id="CHEBI:456215"/>
        <dbReference type="EC" id="2.7.9.1"/>
    </reaction>
</comment>
<dbReference type="GO" id="GO:0005524">
    <property type="term" value="F:ATP binding"/>
    <property type="evidence" value="ECO:0007669"/>
    <property type="project" value="UniProtKB-UniRule"/>
</dbReference>
<dbReference type="GO" id="GO:0050242">
    <property type="term" value="F:pyruvate, phosphate dikinase activity"/>
    <property type="evidence" value="ECO:0007669"/>
    <property type="project" value="UniProtKB-UniRule"/>
</dbReference>
<dbReference type="Gene3D" id="3.20.20.60">
    <property type="entry name" value="Phosphoenolpyruvate-binding domains"/>
    <property type="match status" value="1"/>
</dbReference>
<dbReference type="PIRSF" id="PIRSF000853">
    <property type="entry name" value="PPDK"/>
    <property type="match status" value="1"/>
</dbReference>
<dbReference type="SUPFAM" id="SSF52009">
    <property type="entry name" value="Phosphohistidine domain"/>
    <property type="match status" value="1"/>
</dbReference>
<dbReference type="InterPro" id="IPR040442">
    <property type="entry name" value="Pyrv_kinase-like_dom_sf"/>
</dbReference>
<gene>
    <name evidence="18" type="ORF">JK634_14450</name>
</gene>
<dbReference type="Gene3D" id="3.50.30.10">
    <property type="entry name" value="Phosphohistidine domain"/>
    <property type="match status" value="1"/>
</dbReference>
<evidence type="ECO:0000313" key="19">
    <source>
        <dbReference type="Proteomes" id="UP000623681"/>
    </source>
</evidence>
<dbReference type="PANTHER" id="PTHR22931">
    <property type="entry name" value="PHOSPHOENOLPYRUVATE DIKINASE-RELATED"/>
    <property type="match status" value="1"/>
</dbReference>
<keyword evidence="7" id="KW-0547">Nucleotide-binding</keyword>
<feature type="binding site" evidence="13">
    <location>
        <position position="769"/>
    </location>
    <ligand>
        <name>substrate</name>
    </ligand>
</feature>
<feature type="domain" description="PEP-utilising enzyme C-terminal" evidence="17">
    <location>
        <begin position="520"/>
        <end position="871"/>
    </location>
</feature>
<dbReference type="EC" id="2.7.9.1" evidence="3 11"/>
<dbReference type="InterPro" id="IPR018274">
    <property type="entry name" value="PEP_util_AS"/>
</dbReference>
<dbReference type="NCBIfam" id="NF004531">
    <property type="entry name" value="PRK05878.1"/>
    <property type="match status" value="1"/>
</dbReference>
<dbReference type="RefSeq" id="WP_202768386.1">
    <property type="nucleotide sequence ID" value="NZ_JAESWA010000023.1"/>
</dbReference>
<evidence type="ECO:0000256" key="4">
    <source>
        <dbReference type="ARBA" id="ARBA00020138"/>
    </source>
</evidence>
<keyword evidence="19" id="KW-1185">Reference proteome</keyword>
<feature type="binding site" evidence="14">
    <location>
        <position position="770"/>
    </location>
    <ligand>
        <name>Mg(2+)</name>
        <dbReference type="ChEBI" id="CHEBI:18420"/>
    </ligand>
</feature>
<evidence type="ECO:0000313" key="18">
    <source>
        <dbReference type="EMBL" id="MBL4933012.1"/>
    </source>
</evidence>
<evidence type="ECO:0000256" key="8">
    <source>
        <dbReference type="ARBA" id="ARBA00022777"/>
    </source>
</evidence>
<evidence type="ECO:0000256" key="12">
    <source>
        <dbReference type="PIRSR" id="PIRSR000853-1"/>
    </source>
</evidence>
<accession>A0A937K4T8</accession>
<evidence type="ECO:0000256" key="5">
    <source>
        <dbReference type="ARBA" id="ARBA00022679"/>
    </source>
</evidence>
<dbReference type="InterPro" id="IPR013815">
    <property type="entry name" value="ATP_grasp_subdomain_1"/>
</dbReference>
<organism evidence="18 19">
    <name type="scientific">Clostridium paridis</name>
    <dbReference type="NCBI Taxonomy" id="2803863"/>
    <lineage>
        <taxon>Bacteria</taxon>
        <taxon>Bacillati</taxon>
        <taxon>Bacillota</taxon>
        <taxon>Clostridia</taxon>
        <taxon>Eubacteriales</taxon>
        <taxon>Clostridiaceae</taxon>
        <taxon>Clostridium</taxon>
    </lineage>
</organism>
<name>A0A937K4T8_9CLOT</name>
<dbReference type="Gene3D" id="3.30.470.20">
    <property type="entry name" value="ATP-grasp fold, B domain"/>
    <property type="match status" value="1"/>
</dbReference>
<keyword evidence="5 18" id="KW-0808">Transferase</keyword>
<keyword evidence="8" id="KW-0418">Kinase</keyword>
<dbReference type="SUPFAM" id="SSF51621">
    <property type="entry name" value="Phosphoenolpyruvate/pyruvate domain"/>
    <property type="match status" value="1"/>
</dbReference>
<feature type="binding site" evidence="13">
    <location>
        <position position="746"/>
    </location>
    <ligand>
        <name>substrate</name>
    </ligand>
</feature>
<proteinExistence type="inferred from homology"/>
<dbReference type="InterPro" id="IPR010121">
    <property type="entry name" value="Pyruvate_phosphate_dikinase"/>
</dbReference>
<feature type="active site" description="Tele-phosphohistidine intermediate" evidence="12">
    <location>
        <position position="456"/>
    </location>
</feature>
<evidence type="ECO:0000256" key="13">
    <source>
        <dbReference type="PIRSR" id="PIRSR000853-2"/>
    </source>
</evidence>
<dbReference type="InterPro" id="IPR036637">
    <property type="entry name" value="Phosphohistidine_dom_sf"/>
</dbReference>
<keyword evidence="6 14" id="KW-0479">Metal-binding</keyword>
<evidence type="ECO:0000256" key="6">
    <source>
        <dbReference type="ARBA" id="ARBA00022723"/>
    </source>
</evidence>
<sequence>MEKNKYVYLFSEGDASMKNLLGGKGANLAEMTKIGIPVPQGFTVTTEACNKYYEDGRVIAKEVIDQIEEKMSELEKISGKEFGSIDNPLLVSVRSGARASMPGMMDTILNLGLNDETVETMAKLTNNVRFAYDSYRRFIQMFSDVVMGVEKRMFEDLIDEMKEENHVHYDTDLTAENLKELVKRYKNLYKKEKGTDFPQEPKAQLIEAVTAVFRSWDNPRAIVYRRLNDIPSAWGTAVNVQEMVFGNKGETSGTGVAFSRNPSTGENLIYGEYLMNAQGEDVVAGIRTPRPISELNDQNAEIYTQFENIVNTLEDHYSDMQDMEFTIEEGKLYFLQTRNGKRTAQAALKIAVDLVEEGVLSKEEAILKVEPKQLDSLLHPNFDEKEIKNTDAIAKGLPASPGAACGKIAFTAEEAKERAEKGEKVVLVRLETSPEDIEGMIAAEGILTVRGGMTSHAAVVARGMGTCCVAGCGALKVNETARTVEVEGKVLTSEDWISIDGSTGNIYPTALKTVAPEISGYFATFMGWADEIRKLKVRTNADTPRDTKQAVEFGAEGVGLCRTEHMFFAEDRIMAVREMIVAKTEEQRRKALEKLLPMQREDFVGIYEALEGRPATIRFLDPPLHEFLPHADEDIRALANEMGLTFEELKATVESLHEFNPMMGHRGCRLAVSYPEIAEMQTRAVIEAAIEVKNKKGYDVVPEIMIPLVGEIKELKYVKDVVVHTIEQVLAEKNVELKYKVGTMIEIPRAAITADEIAKEAEFFSFGTNDLTQMTFGFSRDDAAKFLNAYYEKKIYESDPFAKLDQTGVGSLVRIAVEKGRSTRPDIKLGICGEHGGDPSSVEFCHDLGLDYVSCSPFRVPLARLAAAQAQVKNKR</sequence>
<dbReference type="Proteomes" id="UP000623681">
    <property type="component" value="Unassembled WGS sequence"/>
</dbReference>
<comment type="caution">
    <text evidence="18">The sequence shown here is derived from an EMBL/GenBank/DDBJ whole genome shotgun (WGS) entry which is preliminary data.</text>
</comment>
<dbReference type="Gene3D" id="1.20.80.30">
    <property type="match status" value="1"/>
</dbReference>
<dbReference type="Gene3D" id="3.30.1490.20">
    <property type="entry name" value="ATP-grasp fold, A domain"/>
    <property type="match status" value="1"/>
</dbReference>
<feature type="active site" description="Proton donor" evidence="12">
    <location>
        <position position="832"/>
    </location>
</feature>
<comment type="similarity">
    <text evidence="2 11">Belongs to the PEP-utilizing enzyme family.</text>
</comment>
<evidence type="ECO:0000256" key="10">
    <source>
        <dbReference type="ARBA" id="ARBA00022842"/>
    </source>
</evidence>
<protein>
    <recommendedName>
        <fullName evidence="4 11">Pyruvate, phosphate dikinase</fullName>
        <ecNumber evidence="3 11">2.7.9.1</ecNumber>
    </recommendedName>
</protein>